<name>A0A210QEB8_MIZYE</name>
<dbReference type="InterPro" id="IPR001660">
    <property type="entry name" value="SAM"/>
</dbReference>
<evidence type="ECO:0000259" key="2">
    <source>
        <dbReference type="Pfam" id="PF00536"/>
    </source>
</evidence>
<dbReference type="InterPro" id="IPR052281">
    <property type="entry name" value="GAREM"/>
</dbReference>
<organism evidence="3 4">
    <name type="scientific">Mizuhopecten yessoensis</name>
    <name type="common">Japanese scallop</name>
    <name type="synonym">Patinopecten yessoensis</name>
    <dbReference type="NCBI Taxonomy" id="6573"/>
    <lineage>
        <taxon>Eukaryota</taxon>
        <taxon>Metazoa</taxon>
        <taxon>Spiralia</taxon>
        <taxon>Lophotrochozoa</taxon>
        <taxon>Mollusca</taxon>
        <taxon>Bivalvia</taxon>
        <taxon>Autobranchia</taxon>
        <taxon>Pteriomorphia</taxon>
        <taxon>Pectinida</taxon>
        <taxon>Pectinoidea</taxon>
        <taxon>Pectinidae</taxon>
        <taxon>Mizuhopecten</taxon>
    </lineage>
</organism>
<dbReference type="STRING" id="6573.A0A210QEB8"/>
<evidence type="ECO:0000313" key="3">
    <source>
        <dbReference type="EMBL" id="OWF47031.1"/>
    </source>
</evidence>
<feature type="domain" description="SAM" evidence="2">
    <location>
        <begin position="388"/>
        <end position="427"/>
    </location>
</feature>
<dbReference type="AlphaFoldDB" id="A0A210QEB8"/>
<proteinExistence type="predicted"/>
<evidence type="ECO:0000313" key="4">
    <source>
        <dbReference type="Proteomes" id="UP000242188"/>
    </source>
</evidence>
<dbReference type="SUPFAM" id="SSF47769">
    <property type="entry name" value="SAM/Pointed domain"/>
    <property type="match status" value="1"/>
</dbReference>
<dbReference type="PANTHER" id="PTHR14454">
    <property type="entry name" value="GRB2-ASSOCIATED AND REGULATOR OF MAPK PROTEIN FAMILY MEMBER"/>
    <property type="match status" value="1"/>
</dbReference>
<protein>
    <recommendedName>
        <fullName evidence="2">SAM domain-containing protein</fullName>
    </recommendedName>
</protein>
<gene>
    <name evidence="3" type="ORF">KP79_PYT01358</name>
</gene>
<evidence type="ECO:0000256" key="1">
    <source>
        <dbReference type="SAM" id="MobiDB-lite"/>
    </source>
</evidence>
<dbReference type="EMBL" id="NEDP02004041">
    <property type="protein sequence ID" value="OWF47031.1"/>
    <property type="molecule type" value="Genomic_DNA"/>
</dbReference>
<comment type="caution">
    <text evidence="3">The sequence shown here is derived from an EMBL/GenBank/DDBJ whole genome shotgun (WGS) entry which is preliminary data.</text>
</comment>
<dbReference type="Pfam" id="PF00536">
    <property type="entry name" value="SAM_1"/>
    <property type="match status" value="1"/>
</dbReference>
<accession>A0A210QEB8</accession>
<dbReference type="CDD" id="cd09487">
    <property type="entry name" value="SAM_superfamily"/>
    <property type="match status" value="1"/>
</dbReference>
<sequence length="451" mass="51278">MADSSQDHTPLTLKDLEFTYDKNTALTLAEFFYEYKTNLPQLVIITEGHDGTNSCENMCTDQVYRIHTFSEQFRVLAEEEKGGNGSRDECLSIPVQTESRFYAVQQSGQENDIKTLATILLENKEFPIKVREELSEARTLTLQGEYTQNYLVGNCIHDGVLFVQPVYTVLSSVMKCAVVTGIEGKSQDEFQKQLDMYADFISENHITFDRTAGSTDTFRFAKDEAPMLTADSSHRDSSYCTMIAPRTIHRAWYTDISNQPLAAGDQCSNKEYEPTTIDGPLVTAEIDDTNNSYVQLMGSTKSTRDVRDRHQHSRTSETTITSTQDSEQRNADSQGRKSVIQPPPLPPRVSLLGIARKQTQSEEKETEVQQQRSLFRRTATQQHLDLMTVRDIGDRLKQLGLKRYVPKFSKKNIDGKTLARLSDDHLNTEFKLKPSEVIRLRMFIDEGHIPE</sequence>
<keyword evidence="4" id="KW-1185">Reference proteome</keyword>
<dbReference type="OrthoDB" id="6077228at2759"/>
<dbReference type="PANTHER" id="PTHR14454:SF11">
    <property type="entry name" value="SERRANO, ISOFORM F"/>
    <property type="match status" value="1"/>
</dbReference>
<dbReference type="Gene3D" id="1.10.150.50">
    <property type="entry name" value="Transcription Factor, Ets-1"/>
    <property type="match status" value="1"/>
</dbReference>
<feature type="compositionally biased region" description="Polar residues" evidence="1">
    <location>
        <begin position="316"/>
        <end position="325"/>
    </location>
</feature>
<dbReference type="InterPro" id="IPR013761">
    <property type="entry name" value="SAM/pointed_sf"/>
</dbReference>
<reference evidence="3 4" key="1">
    <citation type="journal article" date="2017" name="Nat. Ecol. Evol.">
        <title>Scallop genome provides insights into evolution of bilaterian karyotype and development.</title>
        <authorList>
            <person name="Wang S."/>
            <person name="Zhang J."/>
            <person name="Jiao W."/>
            <person name="Li J."/>
            <person name="Xun X."/>
            <person name="Sun Y."/>
            <person name="Guo X."/>
            <person name="Huan P."/>
            <person name="Dong B."/>
            <person name="Zhang L."/>
            <person name="Hu X."/>
            <person name="Sun X."/>
            <person name="Wang J."/>
            <person name="Zhao C."/>
            <person name="Wang Y."/>
            <person name="Wang D."/>
            <person name="Huang X."/>
            <person name="Wang R."/>
            <person name="Lv J."/>
            <person name="Li Y."/>
            <person name="Zhang Z."/>
            <person name="Liu B."/>
            <person name="Lu W."/>
            <person name="Hui Y."/>
            <person name="Liang J."/>
            <person name="Zhou Z."/>
            <person name="Hou R."/>
            <person name="Li X."/>
            <person name="Liu Y."/>
            <person name="Li H."/>
            <person name="Ning X."/>
            <person name="Lin Y."/>
            <person name="Zhao L."/>
            <person name="Xing Q."/>
            <person name="Dou J."/>
            <person name="Li Y."/>
            <person name="Mao J."/>
            <person name="Guo H."/>
            <person name="Dou H."/>
            <person name="Li T."/>
            <person name="Mu C."/>
            <person name="Jiang W."/>
            <person name="Fu Q."/>
            <person name="Fu X."/>
            <person name="Miao Y."/>
            <person name="Liu J."/>
            <person name="Yu Q."/>
            <person name="Li R."/>
            <person name="Liao H."/>
            <person name="Li X."/>
            <person name="Kong Y."/>
            <person name="Jiang Z."/>
            <person name="Chourrout D."/>
            <person name="Li R."/>
            <person name="Bao Z."/>
        </authorList>
    </citation>
    <scope>NUCLEOTIDE SEQUENCE [LARGE SCALE GENOMIC DNA]</scope>
    <source>
        <strain evidence="3 4">PY_sf001</strain>
    </source>
</reference>
<feature type="region of interest" description="Disordered" evidence="1">
    <location>
        <begin position="297"/>
        <end position="349"/>
    </location>
</feature>
<dbReference type="Proteomes" id="UP000242188">
    <property type="component" value="Unassembled WGS sequence"/>
</dbReference>